<keyword evidence="1" id="KW-0472">Membrane</keyword>
<sequence length="172" mass="20159">MKVKKGYLMLEVCISMVTMFIIISIIYWIFFSSLNIYKRINSSVEIQQQGIEIQGHVEKELCDGIEIISVKTRENNIINSSNFDITDVISIKYKPINRDVSLGLDELYLNTRSNKIFIKRRNAASGYEIGDYLDNIYISRKKDGKIVNIELKLSKNTQRYFNKFTMYQNQKM</sequence>
<accession>A0A0C7R6U9</accession>
<dbReference type="EMBL" id="CEKZ01000014">
    <property type="protein sequence ID" value="CEQ04635.1"/>
    <property type="molecule type" value="Genomic_DNA"/>
</dbReference>
<keyword evidence="1" id="KW-0812">Transmembrane</keyword>
<feature type="transmembrane region" description="Helical" evidence="1">
    <location>
        <begin position="7"/>
        <end position="30"/>
    </location>
</feature>
<evidence type="ECO:0000313" key="2">
    <source>
        <dbReference type="EMBL" id="CEQ04635.1"/>
    </source>
</evidence>
<organism evidence="2 3">
    <name type="scientific">Paraclostridium sordellii</name>
    <name type="common">Clostridium sordellii</name>
    <dbReference type="NCBI Taxonomy" id="1505"/>
    <lineage>
        <taxon>Bacteria</taxon>
        <taxon>Bacillati</taxon>
        <taxon>Bacillota</taxon>
        <taxon>Clostridia</taxon>
        <taxon>Peptostreptococcales</taxon>
        <taxon>Peptostreptococcaceae</taxon>
        <taxon>Paraclostridium</taxon>
    </lineage>
</organism>
<proteinExistence type="predicted"/>
<protein>
    <submittedName>
        <fullName evidence="2">Uncharacterized protein</fullName>
    </submittedName>
</protein>
<name>A0A0C7R6U9_PARSO</name>
<evidence type="ECO:0000256" key="1">
    <source>
        <dbReference type="SAM" id="Phobius"/>
    </source>
</evidence>
<dbReference type="Proteomes" id="UP000049127">
    <property type="component" value="Unassembled WGS sequence"/>
</dbReference>
<gene>
    <name evidence="2" type="ORF">R28058_23531</name>
</gene>
<keyword evidence="1" id="KW-1133">Transmembrane helix</keyword>
<evidence type="ECO:0000313" key="3">
    <source>
        <dbReference type="Proteomes" id="UP000049127"/>
    </source>
</evidence>
<reference evidence="2 3" key="1">
    <citation type="submission" date="2015-01" db="EMBL/GenBank/DDBJ databases">
        <authorList>
            <person name="Aslett A.Martin."/>
            <person name="De Silva Nishadi"/>
        </authorList>
    </citation>
    <scope>NUCLEOTIDE SEQUENCE [LARGE SCALE GENOMIC DNA]</scope>
    <source>
        <strain evidence="2 3">R28058</strain>
    </source>
</reference>
<dbReference type="RefSeq" id="WP_055342751.1">
    <property type="nucleotide sequence ID" value="NZ_CEKZ01000014.1"/>
</dbReference>
<dbReference type="AlphaFoldDB" id="A0A0C7R6U9"/>
<dbReference type="OrthoDB" id="1756047at2"/>